<evidence type="ECO:0000313" key="2">
    <source>
        <dbReference type="EMBL" id="ASJ24264.1"/>
    </source>
</evidence>
<dbReference type="AlphaFoldDB" id="A0A248LII2"/>
<protein>
    <recommendedName>
        <fullName evidence="4">Lipoprotein</fullName>
    </recommendedName>
</protein>
<evidence type="ECO:0000313" key="3">
    <source>
        <dbReference type="Proteomes" id="UP000197424"/>
    </source>
</evidence>
<dbReference type="RefSeq" id="WP_147640129.1">
    <property type="nucleotide sequence ID" value="NZ_CP022115.1"/>
</dbReference>
<gene>
    <name evidence="2" type="ORF">LHGZ1_1433</name>
</gene>
<organism evidence="2 3">
    <name type="scientific">Laribacter hongkongensis</name>
    <dbReference type="NCBI Taxonomy" id="168471"/>
    <lineage>
        <taxon>Bacteria</taxon>
        <taxon>Pseudomonadati</taxon>
        <taxon>Pseudomonadota</taxon>
        <taxon>Betaproteobacteria</taxon>
        <taxon>Neisseriales</taxon>
        <taxon>Aquaspirillaceae</taxon>
        <taxon>Laribacter</taxon>
    </lineage>
</organism>
<feature type="signal peptide" evidence="1">
    <location>
        <begin position="1"/>
        <end position="21"/>
    </location>
</feature>
<name>A0A248LII2_9NEIS</name>
<sequence>MRHLMAAPSCPGRSLSRILIAASVLLAAACSGGSRYDTGTAQDFLKGCMQLSSRSYCHCALSVIESRMDQAQYLQVERQMLQSRQIPPPFQEAMQVVARQCRP</sequence>
<dbReference type="Proteomes" id="UP000197424">
    <property type="component" value="Chromosome"/>
</dbReference>
<proteinExistence type="predicted"/>
<dbReference type="PROSITE" id="PS51257">
    <property type="entry name" value="PROKAR_LIPOPROTEIN"/>
    <property type="match status" value="1"/>
</dbReference>
<evidence type="ECO:0008006" key="4">
    <source>
        <dbReference type="Google" id="ProtNLM"/>
    </source>
</evidence>
<keyword evidence="1" id="KW-0732">Signal</keyword>
<accession>A0A248LII2</accession>
<reference evidence="3" key="1">
    <citation type="submission" date="2017-06" db="EMBL/GenBank/DDBJ databases">
        <title>Whole genome sequence of Laribacter hongkongensis LHGZ1.</title>
        <authorList>
            <person name="Chen D."/>
            <person name="Wu H."/>
            <person name="Chen J."/>
        </authorList>
    </citation>
    <scope>NUCLEOTIDE SEQUENCE [LARGE SCALE GENOMIC DNA]</scope>
    <source>
        <strain evidence="3">LHGZ1</strain>
    </source>
</reference>
<dbReference type="EMBL" id="CP022115">
    <property type="protein sequence ID" value="ASJ24264.1"/>
    <property type="molecule type" value="Genomic_DNA"/>
</dbReference>
<evidence type="ECO:0000256" key="1">
    <source>
        <dbReference type="SAM" id="SignalP"/>
    </source>
</evidence>
<feature type="chain" id="PRO_5013304023" description="Lipoprotein" evidence="1">
    <location>
        <begin position="22"/>
        <end position="103"/>
    </location>
</feature>